<proteinExistence type="predicted"/>
<evidence type="ECO:0000313" key="1">
    <source>
        <dbReference type="EMBL" id="JAH11660.1"/>
    </source>
</evidence>
<accession>A0A0E9Q5N9</accession>
<reference evidence="1" key="2">
    <citation type="journal article" date="2015" name="Fish Shellfish Immunol.">
        <title>Early steps in the European eel (Anguilla anguilla)-Vibrio vulnificus interaction in the gills: Role of the RtxA13 toxin.</title>
        <authorList>
            <person name="Callol A."/>
            <person name="Pajuelo D."/>
            <person name="Ebbesson L."/>
            <person name="Teles M."/>
            <person name="MacKenzie S."/>
            <person name="Amaro C."/>
        </authorList>
    </citation>
    <scope>NUCLEOTIDE SEQUENCE</scope>
</reference>
<dbReference type="AlphaFoldDB" id="A0A0E9Q5N9"/>
<sequence length="26" mass="2917">MKCLTEIYSCLSCLDKLITGIPNPLF</sequence>
<organism evidence="1">
    <name type="scientific">Anguilla anguilla</name>
    <name type="common">European freshwater eel</name>
    <name type="synonym">Muraena anguilla</name>
    <dbReference type="NCBI Taxonomy" id="7936"/>
    <lineage>
        <taxon>Eukaryota</taxon>
        <taxon>Metazoa</taxon>
        <taxon>Chordata</taxon>
        <taxon>Craniata</taxon>
        <taxon>Vertebrata</taxon>
        <taxon>Euteleostomi</taxon>
        <taxon>Actinopterygii</taxon>
        <taxon>Neopterygii</taxon>
        <taxon>Teleostei</taxon>
        <taxon>Anguilliformes</taxon>
        <taxon>Anguillidae</taxon>
        <taxon>Anguilla</taxon>
    </lineage>
</organism>
<protein>
    <submittedName>
        <fullName evidence="1">Uncharacterized protein</fullName>
    </submittedName>
</protein>
<name>A0A0E9Q5N9_ANGAN</name>
<reference evidence="1" key="1">
    <citation type="submission" date="2014-11" db="EMBL/GenBank/DDBJ databases">
        <authorList>
            <person name="Amaro Gonzalez C."/>
        </authorList>
    </citation>
    <scope>NUCLEOTIDE SEQUENCE</scope>
</reference>
<dbReference type="EMBL" id="GBXM01096917">
    <property type="protein sequence ID" value="JAH11660.1"/>
    <property type="molecule type" value="Transcribed_RNA"/>
</dbReference>